<dbReference type="PANTHER" id="PTHR23511">
    <property type="entry name" value="SYNAPTIC VESICLE GLYCOPROTEIN 2"/>
    <property type="match status" value="1"/>
</dbReference>
<gene>
    <name evidence="8" type="ORF">BV898_03780</name>
</gene>
<evidence type="ECO:0000313" key="9">
    <source>
        <dbReference type="Proteomes" id="UP000192578"/>
    </source>
</evidence>
<keyword evidence="4 6" id="KW-1133">Transmembrane helix</keyword>
<dbReference type="AlphaFoldDB" id="A0A1W0X3Z4"/>
<dbReference type="InterPro" id="IPR036259">
    <property type="entry name" value="MFS_trans_sf"/>
</dbReference>
<evidence type="ECO:0000256" key="1">
    <source>
        <dbReference type="ARBA" id="ARBA00004141"/>
    </source>
</evidence>
<feature type="transmembrane region" description="Helical" evidence="6">
    <location>
        <begin position="176"/>
        <end position="198"/>
    </location>
</feature>
<evidence type="ECO:0000259" key="7">
    <source>
        <dbReference type="PROSITE" id="PS50850"/>
    </source>
</evidence>
<dbReference type="InterPro" id="IPR011701">
    <property type="entry name" value="MFS"/>
</dbReference>
<dbReference type="Pfam" id="PF07690">
    <property type="entry name" value="MFS_1"/>
    <property type="match status" value="2"/>
</dbReference>
<evidence type="ECO:0000256" key="6">
    <source>
        <dbReference type="SAM" id="Phobius"/>
    </source>
</evidence>
<comment type="caution">
    <text evidence="8">The sequence shown here is derived from an EMBL/GenBank/DDBJ whole genome shotgun (WGS) entry which is preliminary data.</text>
</comment>
<feature type="transmembrane region" description="Helical" evidence="6">
    <location>
        <begin position="342"/>
        <end position="363"/>
    </location>
</feature>
<dbReference type="PANTHER" id="PTHR23511:SF45">
    <property type="entry name" value="SVOP LIKE"/>
    <property type="match status" value="1"/>
</dbReference>
<evidence type="ECO:0000313" key="8">
    <source>
        <dbReference type="EMBL" id="OQV22277.1"/>
    </source>
</evidence>
<dbReference type="OrthoDB" id="4139357at2759"/>
<dbReference type="EMBL" id="MTYJ01000018">
    <property type="protein sequence ID" value="OQV22277.1"/>
    <property type="molecule type" value="Genomic_DNA"/>
</dbReference>
<feature type="transmembrane region" description="Helical" evidence="6">
    <location>
        <begin position="428"/>
        <end position="448"/>
    </location>
</feature>
<evidence type="ECO:0000256" key="2">
    <source>
        <dbReference type="ARBA" id="ARBA00022448"/>
    </source>
</evidence>
<keyword evidence="3 6" id="KW-0812">Transmembrane</keyword>
<protein>
    <submittedName>
        <fullName evidence="8">Transporter SVOPL</fullName>
    </submittedName>
</protein>
<feature type="transmembrane region" description="Helical" evidence="6">
    <location>
        <begin position="370"/>
        <end position="388"/>
    </location>
</feature>
<dbReference type="SUPFAM" id="SSF103473">
    <property type="entry name" value="MFS general substrate transporter"/>
    <property type="match status" value="1"/>
</dbReference>
<feature type="transmembrane region" description="Helical" evidence="6">
    <location>
        <begin position="394"/>
        <end position="416"/>
    </location>
</feature>
<feature type="domain" description="Major facilitator superfamily (MFS) profile" evidence="7">
    <location>
        <begin position="52"/>
        <end position="482"/>
    </location>
</feature>
<dbReference type="Proteomes" id="UP000192578">
    <property type="component" value="Unassembled WGS sequence"/>
</dbReference>
<feature type="transmembrane region" description="Helical" evidence="6">
    <location>
        <begin position="52"/>
        <end position="76"/>
    </location>
</feature>
<evidence type="ECO:0000256" key="3">
    <source>
        <dbReference type="ARBA" id="ARBA00022692"/>
    </source>
</evidence>
<feature type="transmembrane region" description="Helical" evidence="6">
    <location>
        <begin position="118"/>
        <end position="135"/>
    </location>
</feature>
<dbReference type="PROSITE" id="PS50850">
    <property type="entry name" value="MFS"/>
    <property type="match status" value="1"/>
</dbReference>
<keyword evidence="9" id="KW-1185">Reference proteome</keyword>
<keyword evidence="5 6" id="KW-0472">Membrane</keyword>
<accession>A0A1W0X3Z4</accession>
<reference evidence="9" key="1">
    <citation type="submission" date="2017-01" db="EMBL/GenBank/DDBJ databases">
        <title>Comparative genomics of anhydrobiosis in the tardigrade Hypsibius dujardini.</title>
        <authorList>
            <person name="Yoshida Y."/>
            <person name="Koutsovoulos G."/>
            <person name="Laetsch D."/>
            <person name="Stevens L."/>
            <person name="Kumar S."/>
            <person name="Horikawa D."/>
            <person name="Ishino K."/>
            <person name="Komine S."/>
            <person name="Tomita M."/>
            <person name="Blaxter M."/>
            <person name="Arakawa K."/>
        </authorList>
    </citation>
    <scope>NUCLEOTIDE SEQUENCE [LARGE SCALE GENOMIC DNA]</scope>
    <source>
        <strain evidence="9">Z151</strain>
    </source>
</reference>
<feature type="transmembrane region" description="Helical" evidence="6">
    <location>
        <begin position="141"/>
        <end position="164"/>
    </location>
</feature>
<feature type="transmembrane region" description="Helical" evidence="6">
    <location>
        <begin position="279"/>
        <end position="300"/>
    </location>
</feature>
<dbReference type="Gene3D" id="1.20.1250.20">
    <property type="entry name" value="MFS general substrate transporter like domains"/>
    <property type="match status" value="1"/>
</dbReference>
<dbReference type="GO" id="GO:0022857">
    <property type="term" value="F:transmembrane transporter activity"/>
    <property type="evidence" value="ECO:0007669"/>
    <property type="project" value="InterPro"/>
</dbReference>
<dbReference type="InterPro" id="IPR020846">
    <property type="entry name" value="MFS_dom"/>
</dbReference>
<dbReference type="GO" id="GO:0016020">
    <property type="term" value="C:membrane"/>
    <property type="evidence" value="ECO:0007669"/>
    <property type="project" value="UniProtKB-SubCell"/>
</dbReference>
<feature type="transmembrane region" description="Helical" evidence="6">
    <location>
        <begin position="204"/>
        <end position="224"/>
    </location>
</feature>
<organism evidence="8 9">
    <name type="scientific">Hypsibius exemplaris</name>
    <name type="common">Freshwater tardigrade</name>
    <dbReference type="NCBI Taxonomy" id="2072580"/>
    <lineage>
        <taxon>Eukaryota</taxon>
        <taxon>Metazoa</taxon>
        <taxon>Ecdysozoa</taxon>
        <taxon>Tardigrada</taxon>
        <taxon>Eutardigrada</taxon>
        <taxon>Parachela</taxon>
        <taxon>Hypsibioidea</taxon>
        <taxon>Hypsibiidae</taxon>
        <taxon>Hypsibius</taxon>
    </lineage>
</organism>
<evidence type="ECO:0000256" key="5">
    <source>
        <dbReference type="ARBA" id="ARBA00023136"/>
    </source>
</evidence>
<name>A0A1W0X3Z4_HYPEX</name>
<proteinExistence type="predicted"/>
<evidence type="ECO:0000256" key="4">
    <source>
        <dbReference type="ARBA" id="ARBA00022989"/>
    </source>
</evidence>
<keyword evidence="2" id="KW-0813">Transport</keyword>
<comment type="subcellular location">
    <subcellularLocation>
        <location evidence="1">Membrane</location>
        <topology evidence="1">Multi-pass membrane protein</topology>
    </subcellularLocation>
</comment>
<feature type="transmembrane region" description="Helical" evidence="6">
    <location>
        <begin position="88"/>
        <end position="106"/>
    </location>
</feature>
<feature type="transmembrane region" description="Helical" evidence="6">
    <location>
        <begin position="460"/>
        <end position="479"/>
    </location>
</feature>
<sequence length="493" mass="54631">MRRVGEPSMTRLQDEAGYNFNGGAVALSSERKQYTIDQALEKLGFGRYQMKMICVLGFFGVADALEIMLLSVLSPVLRCEWGLTEWDVAAVSTVVFAGMLVFGPIWGKMSDRFGRWPTLWIVMFLMGWFGILTSFSPTYNWLLFLRMLVGGAAVGTGQSFILFAEMLPPKHRGKMLVLTQLFWASGSFILIAAAAIIIPNFGWRWLMIFTAVLSWVSLCFFKMVPESPRFLLGKGRHEKALALLQSIAKVNKTTLPDGHLIMPALQEQGKIADMFSPHYLRLTLQLFVIWFCMTFGYYGVVLSSTEIVQQAPICDISGNVVSEHTSLAVKECGCRQLTSDDYVTLIVGTLGEFGSLIINVVLMDVIGRKWTFIVNLVACATFVLLLNVCTTRFILSIFILCARMFMSAIGNAIYIYTSEVYPTTFRAVGLGVCSSFARIGSMISPFVAQVLMAHSVPGALGVYAAVMILTAINCLFLPIETKGRNLPDIAIFH</sequence>